<feature type="region of interest" description="Disordered" evidence="2">
    <location>
        <begin position="196"/>
        <end position="224"/>
    </location>
</feature>
<name>A0A7W3N0Z9_9ACTN</name>
<protein>
    <submittedName>
        <fullName evidence="5">Uncharacterized protein YlxW (UPF0749 family)</fullName>
    </submittedName>
</protein>
<gene>
    <name evidence="5" type="ORF">HNR21_004349</name>
</gene>
<dbReference type="InterPro" id="IPR058593">
    <property type="entry name" value="ARB_07466-like_C"/>
</dbReference>
<feature type="domain" description="ARB-07466-like C-terminal" evidence="4">
    <location>
        <begin position="227"/>
        <end position="334"/>
    </location>
</feature>
<evidence type="ECO:0000256" key="3">
    <source>
        <dbReference type="SAM" id="SignalP"/>
    </source>
</evidence>
<evidence type="ECO:0000313" key="6">
    <source>
        <dbReference type="Proteomes" id="UP000539313"/>
    </source>
</evidence>
<evidence type="ECO:0000259" key="4">
    <source>
        <dbReference type="Pfam" id="PF26571"/>
    </source>
</evidence>
<dbReference type="Gene3D" id="6.10.250.3150">
    <property type="match status" value="1"/>
</dbReference>
<dbReference type="Proteomes" id="UP000539313">
    <property type="component" value="Unassembled WGS sequence"/>
</dbReference>
<feature type="coiled-coil region" evidence="1">
    <location>
        <begin position="148"/>
        <end position="196"/>
    </location>
</feature>
<evidence type="ECO:0000256" key="2">
    <source>
        <dbReference type="SAM" id="MobiDB-lite"/>
    </source>
</evidence>
<evidence type="ECO:0000256" key="1">
    <source>
        <dbReference type="SAM" id="Coils"/>
    </source>
</evidence>
<keyword evidence="1" id="KW-0175">Coiled coil</keyword>
<feature type="compositionally biased region" description="Basic residues" evidence="2">
    <location>
        <begin position="10"/>
        <end position="21"/>
    </location>
</feature>
<dbReference type="EMBL" id="JACJII010000001">
    <property type="protein sequence ID" value="MBA9005467.1"/>
    <property type="molecule type" value="Genomic_DNA"/>
</dbReference>
<feature type="region of interest" description="Disordered" evidence="2">
    <location>
        <begin position="1"/>
        <end position="21"/>
    </location>
</feature>
<dbReference type="RefSeq" id="WP_312881144.1">
    <property type="nucleotide sequence ID" value="NZ_JACJII010000001.1"/>
</dbReference>
<dbReference type="AlphaFoldDB" id="A0A7W3N0Z9"/>
<feature type="signal peptide" evidence="3">
    <location>
        <begin position="1"/>
        <end position="46"/>
    </location>
</feature>
<dbReference type="Pfam" id="PF26571">
    <property type="entry name" value="VldE"/>
    <property type="match status" value="1"/>
</dbReference>
<proteinExistence type="predicted"/>
<sequence length="342" mass="36925">MAVLDPAGGRRTRRSGRRSPALRRAATLTLAVAMAAAVPFSGTAGALPTAPTDPEKEIAKLNKRAAELAKEYRGELIALNDAEKAARRAAEQAERLERELAGTREVVGRLAATSYMQGRLEPISLFAASDPATMMRDAALIEHVRIDNGRKVQNLQRLSEQADQARRTAEAKVEEVRDQIEDLEKQRDRVKKLLAKYKPEAPASGGSGGSAGRPDGVTGTKSTIIGNSMTSRMRSVLLAIDGRYGPFPAIGCYRAGDPQDHGSGHACDFMESTGGSMPSASARAHGDAVAQYAIDNASRLGIKYVIWRQRIWDVRSGGGWRAMEDRGSITANHYDHIHISVL</sequence>
<keyword evidence="6" id="KW-1185">Reference proteome</keyword>
<feature type="chain" id="PRO_5030757899" evidence="3">
    <location>
        <begin position="47"/>
        <end position="342"/>
    </location>
</feature>
<feature type="coiled-coil region" evidence="1">
    <location>
        <begin position="76"/>
        <end position="106"/>
    </location>
</feature>
<reference evidence="5 6" key="1">
    <citation type="submission" date="2020-08" db="EMBL/GenBank/DDBJ databases">
        <title>Sequencing the genomes of 1000 actinobacteria strains.</title>
        <authorList>
            <person name="Klenk H.-P."/>
        </authorList>
    </citation>
    <scope>NUCLEOTIDE SEQUENCE [LARGE SCALE GENOMIC DNA]</scope>
    <source>
        <strain evidence="5 6">DSM 45823</strain>
    </source>
</reference>
<comment type="caution">
    <text evidence="5">The sequence shown here is derived from an EMBL/GenBank/DDBJ whole genome shotgun (WGS) entry which is preliminary data.</text>
</comment>
<evidence type="ECO:0000313" key="5">
    <source>
        <dbReference type="EMBL" id="MBA9005467.1"/>
    </source>
</evidence>
<organism evidence="5 6">
    <name type="scientific">Thermomonospora cellulosilytica</name>
    <dbReference type="NCBI Taxonomy" id="1411118"/>
    <lineage>
        <taxon>Bacteria</taxon>
        <taxon>Bacillati</taxon>
        <taxon>Actinomycetota</taxon>
        <taxon>Actinomycetes</taxon>
        <taxon>Streptosporangiales</taxon>
        <taxon>Thermomonosporaceae</taxon>
        <taxon>Thermomonospora</taxon>
    </lineage>
</organism>
<keyword evidence="3" id="KW-0732">Signal</keyword>
<accession>A0A7W3N0Z9</accession>